<gene>
    <name evidence="1" type="ORF">AMOR_25910</name>
</gene>
<reference evidence="2" key="1">
    <citation type="journal article" date="2022" name="Int. J. Syst. Evol. Microbiol.">
        <title>Anaeromyxobacter oryzae sp. nov., Anaeromyxobacter diazotrophicus sp. nov. and Anaeromyxobacter paludicola sp. nov., isolated from paddy soils.</title>
        <authorList>
            <person name="Itoh H."/>
            <person name="Xu Z."/>
            <person name="Mise K."/>
            <person name="Masuda Y."/>
            <person name="Ushijima N."/>
            <person name="Hayakawa C."/>
            <person name="Shiratori Y."/>
            <person name="Senoo K."/>
        </authorList>
    </citation>
    <scope>NUCLEOTIDE SEQUENCE [LARGE SCALE GENOMIC DNA]</scope>
    <source>
        <strain evidence="2">Red232</strain>
    </source>
</reference>
<dbReference type="Pfam" id="PF08899">
    <property type="entry name" value="DUF1844"/>
    <property type="match status" value="1"/>
</dbReference>
<dbReference type="InterPro" id="IPR014995">
    <property type="entry name" value="DUF1844"/>
</dbReference>
<name>A0ABN6MTG6_9BACT</name>
<proteinExistence type="predicted"/>
<accession>A0ABN6MTG6</accession>
<evidence type="ECO:0000313" key="1">
    <source>
        <dbReference type="EMBL" id="BDG03595.1"/>
    </source>
</evidence>
<protein>
    <recommendedName>
        <fullName evidence="3">DUF1844 domain-containing protein</fullName>
    </recommendedName>
</protein>
<evidence type="ECO:0000313" key="2">
    <source>
        <dbReference type="Proteomes" id="UP001162891"/>
    </source>
</evidence>
<dbReference type="RefSeq" id="WP_248361734.1">
    <property type="nucleotide sequence ID" value="NZ_AP025591.1"/>
</dbReference>
<evidence type="ECO:0008006" key="3">
    <source>
        <dbReference type="Google" id="ProtNLM"/>
    </source>
</evidence>
<dbReference type="EMBL" id="AP025591">
    <property type="protein sequence ID" value="BDG03595.1"/>
    <property type="molecule type" value="Genomic_DNA"/>
</dbReference>
<keyword evidence="2" id="KW-1185">Reference proteome</keyword>
<dbReference type="Proteomes" id="UP001162891">
    <property type="component" value="Chromosome"/>
</dbReference>
<sequence length="91" mass="9984">MTDETPGAIDFYTFVLSLASSAFVHLGDAPHPETGEPAPADLPLAKQTIDILAMLRVKTKGNLTPEEEKFMENLLTDLRLRYVTKKAPKVG</sequence>
<organism evidence="1 2">
    <name type="scientific">Anaeromyxobacter oryzae</name>
    <dbReference type="NCBI Taxonomy" id="2918170"/>
    <lineage>
        <taxon>Bacteria</taxon>
        <taxon>Pseudomonadati</taxon>
        <taxon>Myxococcota</taxon>
        <taxon>Myxococcia</taxon>
        <taxon>Myxococcales</taxon>
        <taxon>Cystobacterineae</taxon>
        <taxon>Anaeromyxobacteraceae</taxon>
        <taxon>Anaeromyxobacter</taxon>
    </lineage>
</organism>